<dbReference type="RefSeq" id="WP_234860889.1">
    <property type="nucleotide sequence ID" value="NZ_JAKEVZ010000004.1"/>
</dbReference>
<evidence type="ECO:0000313" key="3">
    <source>
        <dbReference type="Proteomes" id="UP001201449"/>
    </source>
</evidence>
<feature type="transmembrane region" description="Helical" evidence="1">
    <location>
        <begin position="228"/>
        <end position="247"/>
    </location>
</feature>
<sequence length="407" mass="45443">MKVLRPIMVFPLAVAGLLMGVLGGFNRLGYVGWIVPEAAAGHGLLMVAGFLGTLISLERAMVMQAKTWMLVPVFNGLSIAVVLLGFSQTGSVLLILAGLGLVAMMYLQTVRHPLMHQYVMAAGAAFYLIGIVAWVQKGLIAAAVPWWIGFVFFTIIGERLELSKFLPTPTWAKKALLAILGLFFLGMLLPFHGHGRWLMGFAAVAVSYWLLHFDMAKIAAKKEKQFRYIGVGLRVGYVWLTLHGLALCFLDNHGFFYDLYLHTFFLGFAFSMIWAHAPIILPMVLNLKLSLYHSVLWIGWVVFQLSLLGRALVSLMGWAELRLFFGIVNGLSILSMFVLMALIVLFRTIGARKDFVRLSHRQLRNHSGFPKKNPKISPQDSFKKNLNPFEVDNLNSIERIGSDPFSQ</sequence>
<keyword evidence="1" id="KW-1133">Transmembrane helix</keyword>
<gene>
    <name evidence="2" type="ORF">L0U89_07100</name>
</gene>
<feature type="transmembrane region" description="Helical" evidence="1">
    <location>
        <begin position="117"/>
        <end position="134"/>
    </location>
</feature>
<accession>A0ABS9BRY7</accession>
<keyword evidence="1" id="KW-0812">Transmembrane</keyword>
<feature type="transmembrane region" description="Helical" evidence="1">
    <location>
        <begin position="324"/>
        <end position="346"/>
    </location>
</feature>
<feature type="transmembrane region" description="Helical" evidence="1">
    <location>
        <begin position="67"/>
        <end position="86"/>
    </location>
</feature>
<feature type="transmembrane region" description="Helical" evidence="1">
    <location>
        <begin position="92"/>
        <end position="110"/>
    </location>
</feature>
<proteinExistence type="predicted"/>
<feature type="transmembrane region" description="Helical" evidence="1">
    <location>
        <begin position="31"/>
        <end position="55"/>
    </location>
</feature>
<evidence type="ECO:0000313" key="2">
    <source>
        <dbReference type="EMBL" id="MCF1750834.1"/>
    </source>
</evidence>
<dbReference type="Proteomes" id="UP001201449">
    <property type="component" value="Unassembled WGS sequence"/>
</dbReference>
<comment type="caution">
    <text evidence="2">The sequence shown here is derived from an EMBL/GenBank/DDBJ whole genome shotgun (WGS) entry which is preliminary data.</text>
</comment>
<feature type="transmembrane region" description="Helical" evidence="1">
    <location>
        <begin position="197"/>
        <end position="216"/>
    </location>
</feature>
<feature type="transmembrane region" description="Helical" evidence="1">
    <location>
        <begin position="140"/>
        <end position="160"/>
    </location>
</feature>
<feature type="transmembrane region" description="Helical" evidence="1">
    <location>
        <begin position="259"/>
        <end position="285"/>
    </location>
</feature>
<feature type="transmembrane region" description="Helical" evidence="1">
    <location>
        <begin position="7"/>
        <end position="25"/>
    </location>
</feature>
<feature type="transmembrane region" description="Helical" evidence="1">
    <location>
        <begin position="297"/>
        <end position="318"/>
    </location>
</feature>
<reference evidence="2 3" key="1">
    <citation type="submission" date="2022-01" db="EMBL/GenBank/DDBJ databases">
        <title>Mariniradius saccharolyticus sp. nov., isolated from sediment of a river.</title>
        <authorList>
            <person name="Liu H."/>
        </authorList>
    </citation>
    <scope>NUCLEOTIDE SEQUENCE [LARGE SCALE GENOMIC DNA]</scope>
    <source>
        <strain evidence="2 3">RY-2</strain>
    </source>
</reference>
<keyword evidence="1" id="KW-0472">Membrane</keyword>
<evidence type="ECO:0008006" key="4">
    <source>
        <dbReference type="Google" id="ProtNLM"/>
    </source>
</evidence>
<dbReference type="EMBL" id="JAKEVZ010000004">
    <property type="protein sequence ID" value="MCF1750834.1"/>
    <property type="molecule type" value="Genomic_DNA"/>
</dbReference>
<evidence type="ECO:0000256" key="1">
    <source>
        <dbReference type="SAM" id="Phobius"/>
    </source>
</evidence>
<keyword evidence="3" id="KW-1185">Reference proteome</keyword>
<name>A0ABS9BRY7_9BACT</name>
<feature type="transmembrane region" description="Helical" evidence="1">
    <location>
        <begin position="172"/>
        <end position="191"/>
    </location>
</feature>
<organism evidence="2 3">
    <name type="scientific">Mariniradius sediminis</name>
    <dbReference type="NCBI Taxonomy" id="2909237"/>
    <lineage>
        <taxon>Bacteria</taxon>
        <taxon>Pseudomonadati</taxon>
        <taxon>Bacteroidota</taxon>
        <taxon>Cytophagia</taxon>
        <taxon>Cytophagales</taxon>
        <taxon>Cyclobacteriaceae</taxon>
        <taxon>Mariniradius</taxon>
    </lineage>
</organism>
<protein>
    <recommendedName>
        <fullName evidence="4">NnrS protein</fullName>
    </recommendedName>
</protein>